<proteinExistence type="inferred from homology"/>
<dbReference type="GO" id="GO:0070403">
    <property type="term" value="F:NAD+ binding"/>
    <property type="evidence" value="ECO:0007669"/>
    <property type="project" value="InterPro"/>
</dbReference>
<dbReference type="Proteomes" id="UP001172101">
    <property type="component" value="Unassembled WGS sequence"/>
</dbReference>
<feature type="compositionally biased region" description="Basic residues" evidence="5">
    <location>
        <begin position="853"/>
        <end position="862"/>
    </location>
</feature>
<accession>A0AA40DVG0</accession>
<dbReference type="Gene3D" id="3.40.50.1220">
    <property type="entry name" value="TPP-binding domain"/>
    <property type="match status" value="2"/>
</dbReference>
<feature type="region of interest" description="Disordered" evidence="5">
    <location>
        <begin position="1005"/>
        <end position="1066"/>
    </location>
</feature>
<feature type="domain" description="Deacetylase sirtuin-type" evidence="6">
    <location>
        <begin position="7"/>
        <end position="691"/>
    </location>
</feature>
<evidence type="ECO:0000313" key="7">
    <source>
        <dbReference type="EMBL" id="KAK0717829.1"/>
    </source>
</evidence>
<feature type="compositionally biased region" description="Low complexity" evidence="5">
    <location>
        <begin position="413"/>
        <end position="427"/>
    </location>
</feature>
<feature type="region of interest" description="Disordered" evidence="5">
    <location>
        <begin position="1322"/>
        <end position="1352"/>
    </location>
</feature>
<gene>
    <name evidence="7" type="ORF">B0T26DRAFT_751842</name>
</gene>
<comment type="caution">
    <text evidence="7">The sequence shown here is derived from an EMBL/GenBank/DDBJ whole genome shotgun (WGS) entry which is preliminary data.</text>
</comment>
<feature type="region of interest" description="Disordered" evidence="5">
    <location>
        <begin position="62"/>
        <end position="107"/>
    </location>
</feature>
<feature type="region of interest" description="Disordered" evidence="5">
    <location>
        <begin position="231"/>
        <end position="308"/>
    </location>
</feature>
<dbReference type="InterPro" id="IPR050134">
    <property type="entry name" value="NAD-dep_sirtuin_deacylases"/>
</dbReference>
<feature type="compositionally biased region" description="Low complexity" evidence="5">
    <location>
        <begin position="823"/>
        <end position="846"/>
    </location>
</feature>
<evidence type="ECO:0000256" key="4">
    <source>
        <dbReference type="PROSITE-ProRule" id="PRU00236"/>
    </source>
</evidence>
<dbReference type="RefSeq" id="XP_060296622.1">
    <property type="nucleotide sequence ID" value="XM_060445440.1"/>
</dbReference>
<feature type="region of interest" description="Disordered" evidence="5">
    <location>
        <begin position="819"/>
        <end position="939"/>
    </location>
</feature>
<dbReference type="GeneID" id="85328710"/>
<sequence>MPTTHVVPDSASSLQDIANSLFKARKVVVITGAGISTNSGIPDFRSENGLYSLIQAQFDAAEAKGPLSSEGDADESDVVAESIDERPAKRRKISRDETTPSRQEPKEFVRVAVRDVETKGKEEVLAESATEGAPAPAKSVEAAAALCPRLPGSDVIMEEIEARQHALGPPMEPPGGLLSSETIRWAVGDQPLGTSPMLTLLPSPKLASGPPFVSSPPSMALDALRLRSDSDQTYPHTMSSSPLSSPPPIMFDPYQELLRGGSSSSSQSSSRQSMSSRTQSEEPSSASTPLLTSQSSFASSTGRTSLPNMKGRDLFDAQIWSDPIKTSVFYTFTATLRQKVRSAEPTSSHQFVSVLRDSRKLVRCYTQNIDQLEERVGLTTSLSLGPGSRYRFSHRTGRVSAVARGVVVKDAESSTQNQSQTQQSQDDTQQEQRPGSGSQLTPSASQVEDNPPAQRIGGEPSLLDGANVVVAIPDPLPQAPPSSALVAKVAVVPTAAVSVPTPPKRGVECVCLHGSLAELRCFVCARTASWDEDSRQVDILAGRQPTCPHCAGATAAREERGKRALGVGKLRPDIVLYGEEHPHAHLISPIVQHDLSLGPDMLLILGTSMRVHGLKVLVKEFAKAVHDRGGKVVFVNFTKPPESVWSDVIDYWVQWDCDAWVGDLQQRKPALWLPPGTVMPEDEKVKALKASRRQSGVESGKRKDGASSAPRKRKDQDKPAARKPPTETCDVIEVGNEPAEECLHISSEEMVPAVLPPLPASSSPLVTKVTGPKTVKLFPREPKLNPNAKRPASVRDHKLNGAYLVNKILSDLRRLSGGEVDDLPPSHLSSSQSSQSSPHSSQSSPLAPVAKMPPKKRQRKSAPAKATGDQAREPNTATESQDNANFDLGGSDNQMNPSHSTWQTSNAASSMPAKEDIKMSIEVDPDSISTAVKSRPRQRKYWTLVNGLEKLVTVTSEDVPSDVFRREREALQENEKKRRTSSKPRRSETLPKRWETLLVLKEAQTAPAEAQEVPEEIQTVPTATQSVPQKAQTAAAAETQPLTVSFDPSNESRRPKSPPSYDYPSRSRRRFELVSLTGDDSNDEYWERDLKEHEEKMQRRDEYMQLPNAFADGFAETDRLISRLRDMTPRLKSPIWQGPLNPGDSSDVESSDSSIVQASGSSDVEVMDTMPRQTSSMPPGPLNTRVSVGFDEGMDEGLDIDMSSVEPPPSTSMQLPASTEMHSPHPSNVQPPHPSGTHLATQSHNYTYVRFAPTEVESPHLSGMQVPPMGGEQNQTMEPNIPSPGPQVIISPHVGSPRPLSPMSRWQKAAFEYHDSYPDNHLSFPPKWMQKKDLPPPPEPETPSEQLKEEQRRANLLAQMREGRGWFVEV</sequence>
<feature type="region of interest" description="Disordered" evidence="5">
    <location>
        <begin position="410"/>
        <end position="460"/>
    </location>
</feature>
<evidence type="ECO:0000259" key="6">
    <source>
        <dbReference type="PROSITE" id="PS50305"/>
    </source>
</evidence>
<dbReference type="GO" id="GO:0017136">
    <property type="term" value="F:histone deacetylase activity, NAD-dependent"/>
    <property type="evidence" value="ECO:0007669"/>
    <property type="project" value="TreeGrafter"/>
</dbReference>
<feature type="compositionally biased region" description="Polar residues" evidence="5">
    <location>
        <begin position="433"/>
        <end position="448"/>
    </location>
</feature>
<comment type="caution">
    <text evidence="4">Lacks conserved residue(s) required for the propagation of feature annotation.</text>
</comment>
<dbReference type="Pfam" id="PF02146">
    <property type="entry name" value="SIR2"/>
    <property type="match status" value="3"/>
</dbReference>
<organism evidence="7 8">
    <name type="scientific">Lasiosphaeria miniovina</name>
    <dbReference type="NCBI Taxonomy" id="1954250"/>
    <lineage>
        <taxon>Eukaryota</taxon>
        <taxon>Fungi</taxon>
        <taxon>Dikarya</taxon>
        <taxon>Ascomycota</taxon>
        <taxon>Pezizomycotina</taxon>
        <taxon>Sordariomycetes</taxon>
        <taxon>Sordariomycetidae</taxon>
        <taxon>Sordariales</taxon>
        <taxon>Lasiosphaeriaceae</taxon>
        <taxon>Lasiosphaeria</taxon>
    </lineage>
</organism>
<feature type="region of interest" description="Disordered" evidence="5">
    <location>
        <begin position="682"/>
        <end position="729"/>
    </location>
</feature>
<dbReference type="PANTHER" id="PTHR11085">
    <property type="entry name" value="NAD-DEPENDENT PROTEIN DEACYLASE SIRTUIN-5, MITOCHONDRIAL-RELATED"/>
    <property type="match status" value="1"/>
</dbReference>
<feature type="region of interest" description="Disordered" evidence="5">
    <location>
        <begin position="1131"/>
        <end position="1165"/>
    </location>
</feature>
<feature type="region of interest" description="Disordered" evidence="5">
    <location>
        <begin position="960"/>
        <end position="990"/>
    </location>
</feature>
<dbReference type="EMBL" id="JAUIRO010000004">
    <property type="protein sequence ID" value="KAK0717829.1"/>
    <property type="molecule type" value="Genomic_DNA"/>
</dbReference>
<keyword evidence="3" id="KW-0520">NAD</keyword>
<feature type="region of interest" description="Disordered" evidence="5">
    <location>
        <begin position="1205"/>
        <end position="1240"/>
    </location>
</feature>
<feature type="compositionally biased region" description="Polar residues" evidence="5">
    <location>
        <begin position="281"/>
        <end position="307"/>
    </location>
</feature>
<dbReference type="PANTHER" id="PTHR11085:SF8">
    <property type="entry name" value="NAD-DEPENDENT HISTONE DEACETYLASE HST3"/>
    <property type="match status" value="1"/>
</dbReference>
<dbReference type="InterPro" id="IPR026590">
    <property type="entry name" value="Ssirtuin_cat_dom"/>
</dbReference>
<dbReference type="PROSITE" id="PS50305">
    <property type="entry name" value="SIRTUIN"/>
    <property type="match status" value="1"/>
</dbReference>
<protein>
    <recommendedName>
        <fullName evidence="6">Deacetylase sirtuin-type domain-containing protein</fullName>
    </recommendedName>
</protein>
<evidence type="ECO:0000256" key="3">
    <source>
        <dbReference type="ARBA" id="ARBA00023027"/>
    </source>
</evidence>
<feature type="compositionally biased region" description="Low complexity" evidence="5">
    <location>
        <begin position="262"/>
        <end position="278"/>
    </location>
</feature>
<keyword evidence="8" id="KW-1185">Reference proteome</keyword>
<comment type="similarity">
    <text evidence="1">Belongs to the sirtuin family. Class I subfamily.</text>
</comment>
<dbReference type="InterPro" id="IPR029035">
    <property type="entry name" value="DHS-like_NAD/FAD-binding_dom"/>
</dbReference>
<evidence type="ECO:0000256" key="1">
    <source>
        <dbReference type="ARBA" id="ARBA00006924"/>
    </source>
</evidence>
<keyword evidence="2" id="KW-0808">Transferase</keyword>
<evidence type="ECO:0000256" key="5">
    <source>
        <dbReference type="SAM" id="MobiDB-lite"/>
    </source>
</evidence>
<dbReference type="GO" id="GO:0005634">
    <property type="term" value="C:nucleus"/>
    <property type="evidence" value="ECO:0007669"/>
    <property type="project" value="TreeGrafter"/>
</dbReference>
<feature type="compositionally biased region" description="Polar residues" evidence="5">
    <location>
        <begin position="873"/>
        <end position="884"/>
    </location>
</feature>
<evidence type="ECO:0000313" key="8">
    <source>
        <dbReference type="Proteomes" id="UP001172101"/>
    </source>
</evidence>
<feature type="compositionally biased region" description="Basic and acidic residues" evidence="5">
    <location>
        <begin position="963"/>
        <end position="976"/>
    </location>
</feature>
<dbReference type="SUPFAM" id="SSF52467">
    <property type="entry name" value="DHS-like NAD/FAD-binding domain"/>
    <property type="match status" value="1"/>
</dbReference>
<dbReference type="InterPro" id="IPR003000">
    <property type="entry name" value="Sirtuin"/>
</dbReference>
<feature type="compositionally biased region" description="Polar residues" evidence="5">
    <location>
        <begin position="891"/>
        <end position="909"/>
    </location>
</feature>
<reference evidence="7" key="1">
    <citation type="submission" date="2023-06" db="EMBL/GenBank/DDBJ databases">
        <title>Genome-scale phylogeny and comparative genomics of the fungal order Sordariales.</title>
        <authorList>
            <consortium name="Lawrence Berkeley National Laboratory"/>
            <person name="Hensen N."/>
            <person name="Bonometti L."/>
            <person name="Westerberg I."/>
            <person name="Brannstrom I.O."/>
            <person name="Guillou S."/>
            <person name="Cros-Aarteil S."/>
            <person name="Calhoun S."/>
            <person name="Haridas S."/>
            <person name="Kuo A."/>
            <person name="Mondo S."/>
            <person name="Pangilinan J."/>
            <person name="Riley R."/>
            <person name="LaButti K."/>
            <person name="Andreopoulos B."/>
            <person name="Lipzen A."/>
            <person name="Chen C."/>
            <person name="Yanf M."/>
            <person name="Daum C."/>
            <person name="Ng V."/>
            <person name="Clum A."/>
            <person name="Steindorff A."/>
            <person name="Ohm R."/>
            <person name="Martin F."/>
            <person name="Silar P."/>
            <person name="Natvig D."/>
            <person name="Lalanne C."/>
            <person name="Gautier V."/>
            <person name="Ament-velasquez S.L."/>
            <person name="Kruys A."/>
            <person name="Hutchinson M.I."/>
            <person name="Powell A.J."/>
            <person name="Barry K."/>
            <person name="Miller A.N."/>
            <person name="Grigoriev I.V."/>
            <person name="Debuchy R."/>
            <person name="Gladieux P."/>
            <person name="Thoren M.H."/>
            <person name="Johannesson H."/>
        </authorList>
    </citation>
    <scope>NUCLEOTIDE SEQUENCE</scope>
    <source>
        <strain evidence="7">SMH2392-1A</strain>
    </source>
</reference>
<evidence type="ECO:0000256" key="2">
    <source>
        <dbReference type="ARBA" id="ARBA00022679"/>
    </source>
</evidence>
<feature type="compositionally biased region" description="Low complexity" evidence="5">
    <location>
        <begin position="1031"/>
        <end position="1040"/>
    </location>
</feature>
<feature type="compositionally biased region" description="Polar residues" evidence="5">
    <location>
        <begin position="1019"/>
        <end position="1030"/>
    </location>
</feature>
<feature type="compositionally biased region" description="Polar residues" evidence="5">
    <location>
        <begin position="1211"/>
        <end position="1228"/>
    </location>
</feature>
<feature type="compositionally biased region" description="Basic and acidic residues" evidence="5">
    <location>
        <begin position="94"/>
        <end position="107"/>
    </location>
</feature>
<name>A0AA40DVG0_9PEZI</name>